<sequence length="202" mass="21722">MPVSETSNAMRFAIEYPQSEVELPNVGTLTKLYDQPTAHHRIPKSALSSTFASLTQPISSLGPKESTDSGIDVIVEITLHAKNRRALQSPLVITLDPLIMADSETTATAASESPISSISSSDITIWNLATPTSGDLVSTPTAIVPMSTATISQHYLHHGDRAHRHRRSTTTYVLPADEANQLSSHQAHKAKLEHLGQATPSV</sequence>
<dbReference type="OrthoDB" id="5584750at2759"/>
<gene>
    <name evidence="1" type="ORF">IWW36_002426</name>
</gene>
<evidence type="ECO:0000313" key="2">
    <source>
        <dbReference type="Proteomes" id="UP001139887"/>
    </source>
</evidence>
<name>A0A9W8M0M7_9FUNG</name>
<protein>
    <submittedName>
        <fullName evidence="1">Uncharacterized protein</fullName>
    </submittedName>
</protein>
<dbReference type="AlphaFoldDB" id="A0A9W8M0M7"/>
<accession>A0A9W8M0M7</accession>
<organism evidence="1 2">
    <name type="scientific">Coemansia brasiliensis</name>
    <dbReference type="NCBI Taxonomy" id="2650707"/>
    <lineage>
        <taxon>Eukaryota</taxon>
        <taxon>Fungi</taxon>
        <taxon>Fungi incertae sedis</taxon>
        <taxon>Zoopagomycota</taxon>
        <taxon>Kickxellomycotina</taxon>
        <taxon>Kickxellomycetes</taxon>
        <taxon>Kickxellales</taxon>
        <taxon>Kickxellaceae</taxon>
        <taxon>Coemansia</taxon>
    </lineage>
</organism>
<keyword evidence="2" id="KW-1185">Reference proteome</keyword>
<proteinExistence type="predicted"/>
<comment type="caution">
    <text evidence="1">The sequence shown here is derived from an EMBL/GenBank/DDBJ whole genome shotgun (WGS) entry which is preliminary data.</text>
</comment>
<dbReference type="Proteomes" id="UP001139887">
    <property type="component" value="Unassembled WGS sequence"/>
</dbReference>
<dbReference type="EMBL" id="JANBUW010000063">
    <property type="protein sequence ID" value="KAJ2849699.1"/>
    <property type="molecule type" value="Genomic_DNA"/>
</dbReference>
<evidence type="ECO:0000313" key="1">
    <source>
        <dbReference type="EMBL" id="KAJ2849699.1"/>
    </source>
</evidence>
<reference evidence="1" key="1">
    <citation type="submission" date="2022-07" db="EMBL/GenBank/DDBJ databases">
        <title>Phylogenomic reconstructions and comparative analyses of Kickxellomycotina fungi.</title>
        <authorList>
            <person name="Reynolds N.K."/>
            <person name="Stajich J.E."/>
            <person name="Barry K."/>
            <person name="Grigoriev I.V."/>
            <person name="Crous P."/>
            <person name="Smith M.E."/>
        </authorList>
    </citation>
    <scope>NUCLEOTIDE SEQUENCE</scope>
    <source>
        <strain evidence="1">NRRL 1566</strain>
    </source>
</reference>